<dbReference type="InterPro" id="IPR009056">
    <property type="entry name" value="Cyt_c-like_dom"/>
</dbReference>
<dbReference type="PIRSF" id="PIRSF000294">
    <property type="entry name" value="Cytochrome-c_peroxidase"/>
    <property type="match status" value="1"/>
</dbReference>
<dbReference type="InterPro" id="IPR051395">
    <property type="entry name" value="Cytochrome_c_Peroxidase/MauG"/>
</dbReference>
<keyword evidence="5" id="KW-0574">Periplasm</keyword>
<evidence type="ECO:0000313" key="13">
    <source>
        <dbReference type="Proteomes" id="UP000254266"/>
    </source>
</evidence>
<comment type="cofactor">
    <cofactor evidence="8">
        <name>heme</name>
        <dbReference type="ChEBI" id="CHEBI:30413"/>
    </cofactor>
    <text evidence="8">Binds 2 heme groups.</text>
</comment>
<keyword evidence="4 10" id="KW-0732">Signal</keyword>
<dbReference type="InterPro" id="IPR026259">
    <property type="entry name" value="MauG/Cytc_peroxidase"/>
</dbReference>
<dbReference type="GO" id="GO:0009055">
    <property type="term" value="F:electron transfer activity"/>
    <property type="evidence" value="ECO:0007669"/>
    <property type="project" value="InterPro"/>
</dbReference>
<feature type="chain" id="PRO_5017067398" evidence="10">
    <location>
        <begin position="22"/>
        <end position="371"/>
    </location>
</feature>
<dbReference type="PROSITE" id="PS51007">
    <property type="entry name" value="CYTC"/>
    <property type="match status" value="1"/>
</dbReference>
<evidence type="ECO:0000256" key="6">
    <source>
        <dbReference type="ARBA" id="ARBA00023002"/>
    </source>
</evidence>
<feature type="signal peptide" evidence="10">
    <location>
        <begin position="1"/>
        <end position="21"/>
    </location>
</feature>
<keyword evidence="6" id="KW-0560">Oxidoreductase</keyword>
<dbReference type="EMBL" id="QFXC01000011">
    <property type="protein sequence ID" value="RDH82852.1"/>
    <property type="molecule type" value="Genomic_DNA"/>
</dbReference>
<sequence length="371" mass="40590">MTQLKQINIFLTLLLTVSLFACDTSNTSDSLSLEKQQLGKQIFFDTNLSTPPGQACSSCHLPSAGFADPDREIPVSRGVHPDRFGNRNTPTAAYSSFSPEFHLDTEEGIFFGGQFLDGRSATLEDQAKQPFLNPVEMANADATSVVEKVSNSDYASDFKAIYGETIFNDVDLAFDKIADAIASFERSKEVSPFSSKFDAFIAGDTNLTIQEIRGLDLFNRQDKGNCAACHPSTNENNDIPALFTDFSFDNLGTPANPVSPFLSQDLEFNPDGANFIDFGLGGELADISENGKFKVPTLRNISITGPYMHNGVFNTLEEVLDFYNERNNDGVIPEVANNVNTEELGNLGLSAQEKNDIIAFLKTLTDGYNNE</sequence>
<feature type="binding site" description="covalent" evidence="8">
    <location>
        <position position="226"/>
    </location>
    <ligand>
        <name>heme c</name>
        <dbReference type="ChEBI" id="CHEBI:61717"/>
        <label>2</label>
    </ligand>
</feature>
<evidence type="ECO:0000313" key="12">
    <source>
        <dbReference type="EMBL" id="RDH82852.1"/>
    </source>
</evidence>
<keyword evidence="12" id="KW-0575">Peroxidase</keyword>
<evidence type="ECO:0000256" key="1">
    <source>
        <dbReference type="ARBA" id="ARBA00004418"/>
    </source>
</evidence>
<dbReference type="Proteomes" id="UP000254266">
    <property type="component" value="Unassembled WGS sequence"/>
</dbReference>
<keyword evidence="7 9" id="KW-0408">Iron</keyword>
<accession>A0A370DD58</accession>
<dbReference type="GO" id="GO:0042597">
    <property type="term" value="C:periplasmic space"/>
    <property type="evidence" value="ECO:0007669"/>
    <property type="project" value="UniProtKB-SubCell"/>
</dbReference>
<evidence type="ECO:0000256" key="2">
    <source>
        <dbReference type="ARBA" id="ARBA00022617"/>
    </source>
</evidence>
<keyword evidence="2 8" id="KW-0349">Heme</keyword>
<evidence type="ECO:0000256" key="5">
    <source>
        <dbReference type="ARBA" id="ARBA00022764"/>
    </source>
</evidence>
<dbReference type="PANTHER" id="PTHR30600:SF10">
    <property type="entry name" value="BLL6722 PROTEIN"/>
    <property type="match status" value="1"/>
</dbReference>
<comment type="subcellular location">
    <subcellularLocation>
        <location evidence="1">Periplasm</location>
    </subcellularLocation>
</comment>
<dbReference type="GO" id="GO:0046872">
    <property type="term" value="F:metal ion binding"/>
    <property type="evidence" value="ECO:0007669"/>
    <property type="project" value="UniProtKB-KW"/>
</dbReference>
<dbReference type="PANTHER" id="PTHR30600">
    <property type="entry name" value="CYTOCHROME C PEROXIDASE-RELATED"/>
    <property type="match status" value="1"/>
</dbReference>
<feature type="binding site" description="covalent" evidence="8">
    <location>
        <position position="59"/>
    </location>
    <ligand>
        <name>heme c</name>
        <dbReference type="ChEBI" id="CHEBI:61717"/>
        <label>1</label>
    </ligand>
</feature>
<dbReference type="InterPro" id="IPR036909">
    <property type="entry name" value="Cyt_c-like_dom_sf"/>
</dbReference>
<dbReference type="GO" id="GO:0004130">
    <property type="term" value="F:cytochrome-c peroxidase activity"/>
    <property type="evidence" value="ECO:0007669"/>
    <property type="project" value="TreeGrafter"/>
</dbReference>
<dbReference type="InterPro" id="IPR004852">
    <property type="entry name" value="Di-haem_cyt_c_peroxidsae"/>
</dbReference>
<reference evidence="12 13" key="1">
    <citation type="journal article" date="2018" name="ISME J.">
        <title>Endosymbiont genomes yield clues of tubeworm success.</title>
        <authorList>
            <person name="Li Y."/>
            <person name="Liles M.R."/>
            <person name="Halanych K.M."/>
        </authorList>
    </citation>
    <scope>NUCLEOTIDE SEQUENCE [LARGE SCALE GENOMIC DNA]</scope>
    <source>
        <strain evidence="12">A1464</strain>
    </source>
</reference>
<gene>
    <name evidence="12" type="ORF">DIZ80_11310</name>
</gene>
<keyword evidence="13" id="KW-1185">Reference proteome</keyword>
<feature type="binding site" description="axial binding residue" evidence="9">
    <location>
        <position position="230"/>
    </location>
    <ligand>
        <name>heme c</name>
        <dbReference type="ChEBI" id="CHEBI:61717"/>
        <label>2</label>
    </ligand>
    <ligandPart>
        <name>Fe</name>
        <dbReference type="ChEBI" id="CHEBI:18248"/>
    </ligandPart>
</feature>
<dbReference type="AlphaFoldDB" id="A0A370DD58"/>
<evidence type="ECO:0000256" key="7">
    <source>
        <dbReference type="ARBA" id="ARBA00023004"/>
    </source>
</evidence>
<keyword evidence="3 9" id="KW-0479">Metal-binding</keyword>
<dbReference type="Gene3D" id="1.10.760.10">
    <property type="entry name" value="Cytochrome c-like domain"/>
    <property type="match status" value="2"/>
</dbReference>
<comment type="PTM">
    <text evidence="8">Binds 2 heme groups per subunit.</text>
</comment>
<protein>
    <submittedName>
        <fullName evidence="12">Cytochrome-c peroxidase</fullName>
    </submittedName>
</protein>
<evidence type="ECO:0000256" key="9">
    <source>
        <dbReference type="PIRSR" id="PIRSR000294-2"/>
    </source>
</evidence>
<feature type="binding site" description="covalent" evidence="8">
    <location>
        <position position="56"/>
    </location>
    <ligand>
        <name>heme c</name>
        <dbReference type="ChEBI" id="CHEBI:61717"/>
        <label>1</label>
    </ligand>
</feature>
<dbReference type="GO" id="GO:0020037">
    <property type="term" value="F:heme binding"/>
    <property type="evidence" value="ECO:0007669"/>
    <property type="project" value="InterPro"/>
</dbReference>
<evidence type="ECO:0000256" key="3">
    <source>
        <dbReference type="ARBA" id="ARBA00022723"/>
    </source>
</evidence>
<dbReference type="Pfam" id="PF03150">
    <property type="entry name" value="CCP_MauG"/>
    <property type="match status" value="1"/>
</dbReference>
<name>A0A370DD58_9GAMM</name>
<evidence type="ECO:0000256" key="4">
    <source>
        <dbReference type="ARBA" id="ARBA00022729"/>
    </source>
</evidence>
<organism evidence="12 13">
    <name type="scientific">endosymbiont of Galathealinum brachiosum</name>
    <dbReference type="NCBI Taxonomy" id="2200906"/>
    <lineage>
        <taxon>Bacteria</taxon>
        <taxon>Pseudomonadati</taxon>
        <taxon>Pseudomonadota</taxon>
        <taxon>Gammaproteobacteria</taxon>
        <taxon>sulfur-oxidizing symbionts</taxon>
    </lineage>
</organism>
<evidence type="ECO:0000256" key="10">
    <source>
        <dbReference type="SAM" id="SignalP"/>
    </source>
</evidence>
<feature type="domain" description="Cytochrome c" evidence="11">
    <location>
        <begin position="209"/>
        <end position="365"/>
    </location>
</feature>
<dbReference type="SUPFAM" id="SSF46626">
    <property type="entry name" value="Cytochrome c"/>
    <property type="match status" value="2"/>
</dbReference>
<feature type="binding site" description="covalent" evidence="8">
    <location>
        <position position="229"/>
    </location>
    <ligand>
        <name>heme c</name>
        <dbReference type="ChEBI" id="CHEBI:61717"/>
        <label>2</label>
    </ligand>
</feature>
<comment type="caution">
    <text evidence="12">The sequence shown here is derived from an EMBL/GenBank/DDBJ whole genome shotgun (WGS) entry which is preliminary data.</text>
</comment>
<proteinExistence type="predicted"/>
<feature type="binding site" description="axial binding residue" evidence="9">
    <location>
        <position position="60"/>
    </location>
    <ligand>
        <name>heme c</name>
        <dbReference type="ChEBI" id="CHEBI:61717"/>
        <label>1</label>
    </ligand>
    <ligandPart>
        <name>Fe</name>
        <dbReference type="ChEBI" id="CHEBI:18248"/>
    </ligandPart>
</feature>
<evidence type="ECO:0000259" key="11">
    <source>
        <dbReference type="PROSITE" id="PS51007"/>
    </source>
</evidence>
<dbReference type="PROSITE" id="PS51257">
    <property type="entry name" value="PROKAR_LIPOPROTEIN"/>
    <property type="match status" value="1"/>
</dbReference>
<evidence type="ECO:0000256" key="8">
    <source>
        <dbReference type="PIRSR" id="PIRSR000294-1"/>
    </source>
</evidence>